<dbReference type="Proteomes" id="UP000248054">
    <property type="component" value="Unassembled WGS sequence"/>
</dbReference>
<dbReference type="AlphaFoldDB" id="A0A2V4WZT2"/>
<gene>
    <name evidence="1" type="ORF">DFQ11_101617</name>
</gene>
<organism evidence="1 2">
    <name type="scientific">Winogradskyella epiphytica</name>
    <dbReference type="NCBI Taxonomy" id="262005"/>
    <lineage>
        <taxon>Bacteria</taxon>
        <taxon>Pseudomonadati</taxon>
        <taxon>Bacteroidota</taxon>
        <taxon>Flavobacteriia</taxon>
        <taxon>Flavobacteriales</taxon>
        <taxon>Flavobacteriaceae</taxon>
        <taxon>Winogradskyella</taxon>
    </lineage>
</organism>
<protein>
    <submittedName>
        <fullName evidence="1">Uncharacterized protein</fullName>
    </submittedName>
</protein>
<sequence>MRFLKFLKNLFSTKELTEYELAKRTIKKMGYKSDGSGAFVKDSREGRTMIWITNNGVKIKAYFGGYAESEFLPRPIDKEKLKYFVKINQV</sequence>
<proteinExistence type="predicted"/>
<comment type="caution">
    <text evidence="1">The sequence shown here is derived from an EMBL/GenBank/DDBJ whole genome shotgun (WGS) entry which is preliminary data.</text>
</comment>
<reference evidence="1 2" key="1">
    <citation type="submission" date="2018-06" db="EMBL/GenBank/DDBJ databases">
        <title>Genomic Encyclopedia of Type Strains, Phase III (KMG-III): the genomes of soil and plant-associated and newly described type strains.</title>
        <authorList>
            <person name="Whitman W."/>
        </authorList>
    </citation>
    <scope>NUCLEOTIDE SEQUENCE [LARGE SCALE GENOMIC DNA]</scope>
    <source>
        <strain evidence="1 2">CECT 7945</strain>
    </source>
</reference>
<dbReference type="OrthoDB" id="1495527at2"/>
<keyword evidence="2" id="KW-1185">Reference proteome</keyword>
<dbReference type="RefSeq" id="WP_110474133.1">
    <property type="nucleotide sequence ID" value="NZ_BMWQ01000001.1"/>
</dbReference>
<evidence type="ECO:0000313" key="1">
    <source>
        <dbReference type="EMBL" id="PYE83186.1"/>
    </source>
</evidence>
<accession>A0A2V4WZT2</accession>
<evidence type="ECO:0000313" key="2">
    <source>
        <dbReference type="Proteomes" id="UP000248054"/>
    </source>
</evidence>
<dbReference type="EMBL" id="QJTD01000001">
    <property type="protein sequence ID" value="PYE83186.1"/>
    <property type="molecule type" value="Genomic_DNA"/>
</dbReference>
<name>A0A2V4WZT2_9FLAO</name>